<reference evidence="2 4" key="3">
    <citation type="journal article" date="2002" name="Genome Biol.">
        <title>Annotation of the Drosophila melanogaster euchromatic genome: a systematic review.</title>
        <authorList>
            <person name="Misra S."/>
            <person name="Crosby M.A."/>
            <person name="Mungall C.J."/>
            <person name="Matthews B.B."/>
            <person name="Campbell K.S."/>
            <person name="Hradecky P."/>
            <person name="Huang Y."/>
            <person name="Kaminker J.S."/>
            <person name="Millburn G.H."/>
            <person name="Prochnik S.E."/>
            <person name="Smith C.D."/>
            <person name="Tupy J.L."/>
            <person name="Whitfied E.J."/>
            <person name="Bayraktaroglu L."/>
            <person name="Berman B.P."/>
            <person name="Bettencourt B.R."/>
            <person name="Celniker S.E."/>
            <person name="de Grey A.D."/>
            <person name="Drysdale R.A."/>
            <person name="Harris N.L."/>
            <person name="Richter J."/>
            <person name="Russo S."/>
            <person name="Schroeder A.J."/>
            <person name="Shu S.Q."/>
            <person name="Stapleton M."/>
            <person name="Yamada C."/>
            <person name="Ashburner M."/>
            <person name="Gelbart W.M."/>
            <person name="Rubin G.M."/>
            <person name="Lewis S.E."/>
        </authorList>
    </citation>
    <scope>GENOME REANNOTATION</scope>
    <source>
        <strain evidence="4">Berkeley</strain>
    </source>
</reference>
<evidence type="ECO:0000256" key="1">
    <source>
        <dbReference type="SAM" id="MobiDB-lite"/>
    </source>
</evidence>
<evidence type="ECO:0000313" key="3">
    <source>
        <dbReference type="FlyBase" id="FBgn0036311"/>
    </source>
</evidence>
<gene>
    <name evidence="2" type="primary">bs31g10.y1</name>
    <name evidence="2" type="synonym">Dmel\CG17666</name>
    <name evidence="2" type="synonym">FBgn0036311</name>
    <name evidence="2 3" type="ORF">CG17666</name>
    <name evidence="2" type="ORF">Dmel_CG17666</name>
</gene>
<reference evidence="2 4" key="10">
    <citation type="journal article" date="2015" name="G3 (Bethesda)">
        <title>Gene Model Annotations for Drosophila melanogaster: The Rule-Benders.</title>
        <authorList>
            <consortium name="FlyBase Consortium"/>
            <person name="Crosby M.A."/>
            <person name="Gramates L.S."/>
            <person name="Dos Santos G."/>
            <person name="Matthews B.B."/>
            <person name="St Pierre S.E."/>
            <person name="Zhou P."/>
            <person name="Schroeder A.J."/>
            <person name="Falls K."/>
            <person name="Emmert D.B."/>
            <person name="Russo S.M."/>
            <person name="Gelbart W.M."/>
            <person name="null"/>
        </authorList>
    </citation>
    <scope>NUCLEOTIDE SEQUENCE [LARGE SCALE GENOMIC DNA]</scope>
    <source>
        <strain evidence="4">Berkeley</strain>
    </source>
</reference>
<dbReference type="KEGG" id="dme:Dmel_CG17666"/>
<dbReference type="AlphaFoldDB" id="Q8IQI1"/>
<reference evidence="2 4" key="5">
    <citation type="journal article" date="2002" name="Genome Biol.">
        <title>Heterochromatic sequences in a Drosophila whole-genome shotgun assembly.</title>
        <authorList>
            <person name="Hoskins R.A."/>
            <person name="Smith C.D."/>
            <person name="Carlson J.W."/>
            <person name="Carvalho A.B."/>
            <person name="Halpern A."/>
            <person name="Kaminker J.S."/>
            <person name="Kennedy C."/>
            <person name="Mungall C.J."/>
            <person name="Sullivan B.A."/>
            <person name="Sutton G.G."/>
            <person name="Yasuhara J.C."/>
            <person name="Wakimoto B.T."/>
            <person name="Myers E.W."/>
            <person name="Celniker S.E."/>
            <person name="Rubin G.M."/>
            <person name="Karpen G.H."/>
        </authorList>
    </citation>
    <scope>NUCLEOTIDE SEQUENCE [LARGE SCALE GENOMIC DNA]</scope>
    <source>
        <strain evidence="4">Berkeley</strain>
    </source>
</reference>
<feature type="compositionally biased region" description="Polar residues" evidence="1">
    <location>
        <begin position="789"/>
        <end position="799"/>
    </location>
</feature>
<organism evidence="2 4">
    <name type="scientific">Drosophila melanogaster</name>
    <name type="common">Fruit fly</name>
    <dbReference type="NCBI Taxonomy" id="7227"/>
    <lineage>
        <taxon>Eukaryota</taxon>
        <taxon>Metazoa</taxon>
        <taxon>Ecdysozoa</taxon>
        <taxon>Arthropoda</taxon>
        <taxon>Hexapoda</taxon>
        <taxon>Insecta</taxon>
        <taxon>Pterygota</taxon>
        <taxon>Neoptera</taxon>
        <taxon>Endopterygota</taxon>
        <taxon>Diptera</taxon>
        <taxon>Brachycera</taxon>
        <taxon>Muscomorpha</taxon>
        <taxon>Ephydroidea</taxon>
        <taxon>Drosophilidae</taxon>
        <taxon>Drosophila</taxon>
        <taxon>Sophophora</taxon>
    </lineage>
</organism>
<dbReference type="EMBL" id="AE014296">
    <property type="protein sequence ID" value="AAN11857.1"/>
    <property type="molecule type" value="Genomic_DNA"/>
</dbReference>
<dbReference type="PaxDb" id="7227-FBpp0075655"/>
<reference evidence="2 4" key="7">
    <citation type="journal article" date="2007" name="Science">
        <title>The Release 5.1 annotation of Drosophila melanogaster heterochromatin.</title>
        <authorList>
            <person name="Smith C.D."/>
            <person name="Shu S."/>
            <person name="Mungall C.J."/>
            <person name="Karpen G.H."/>
        </authorList>
    </citation>
    <scope>NUCLEOTIDE SEQUENCE [LARGE SCALE GENOMIC DNA]</scope>
    <source>
        <strain evidence="4">Berkeley</strain>
    </source>
</reference>
<feature type="compositionally biased region" description="Polar residues" evidence="1">
    <location>
        <begin position="326"/>
        <end position="348"/>
    </location>
</feature>
<dbReference type="OMA" id="PTIIPCY"/>
<dbReference type="GlyGen" id="Q8IQI1">
    <property type="glycosylation" value="3 sites"/>
</dbReference>
<feature type="region of interest" description="Disordered" evidence="1">
    <location>
        <begin position="259"/>
        <end position="293"/>
    </location>
</feature>
<proteinExistence type="predicted"/>
<dbReference type="RefSeq" id="NP_648599.1">
    <property type="nucleotide sequence ID" value="NM_140342.2"/>
</dbReference>
<dbReference type="PhylomeDB" id="Q8IQI1"/>
<feature type="region of interest" description="Disordered" evidence="1">
    <location>
        <begin position="506"/>
        <end position="536"/>
    </location>
</feature>
<feature type="compositionally biased region" description="Basic and acidic residues" evidence="1">
    <location>
        <begin position="381"/>
        <end position="390"/>
    </location>
</feature>
<dbReference type="Bgee" id="FBgn0036311">
    <property type="expression patterns" value="Expressed in mid-late elongation-stage spermatid (Drosophila) in testis and 26 other cell types or tissues"/>
</dbReference>
<feature type="compositionally biased region" description="Basic and acidic residues" evidence="1">
    <location>
        <begin position="427"/>
        <end position="440"/>
    </location>
</feature>
<dbReference type="ExpressionAtlas" id="Q8IQI1">
    <property type="expression patterns" value="baseline and differential"/>
</dbReference>
<reference evidence="2 4" key="9">
    <citation type="journal article" date="2015" name="G3 (Bethesda)">
        <title>Gene Model Annotations for Drosophila melanogaster: Impact of High-Throughput Data.</title>
        <authorList>
            <consortium name="FlyBase Consortium"/>
            <person name="Matthews B.B."/>
            <person name="Dos Santos G."/>
            <person name="Crosby M.A."/>
            <person name="Emmert D.B."/>
            <person name="St Pierre S.E."/>
            <person name="Gramates L.S."/>
            <person name="Zhou P."/>
            <person name="Schroeder A.J."/>
            <person name="Falls K."/>
            <person name="Strelets V."/>
            <person name="Russo S.M."/>
            <person name="Gelbart W.M."/>
            <person name="null"/>
        </authorList>
    </citation>
    <scope>NUCLEOTIDE SEQUENCE [LARGE SCALE GENOMIC DNA]</scope>
    <source>
        <strain evidence="4">Berkeley</strain>
    </source>
</reference>
<dbReference type="GeneID" id="39452"/>
<dbReference type="BioGRID-ORCS" id="39452">
    <property type="hits" value="0 hits in 1 CRISPR screen"/>
</dbReference>
<dbReference type="HOGENOM" id="CLU_339883_0_0_1"/>
<feature type="compositionally biased region" description="Polar residues" evidence="1">
    <location>
        <begin position="259"/>
        <end position="269"/>
    </location>
</feature>
<feature type="region of interest" description="Disordered" evidence="1">
    <location>
        <begin position="776"/>
        <end position="805"/>
    </location>
</feature>
<reference evidence="2 4" key="2">
    <citation type="journal article" date="2002" name="Genome Biol.">
        <title>Finishing a whole-genome shotgun: release 3 of the Drosophila melanogaster euchromatic genome sequence.</title>
        <authorList>
            <person name="Celniker S.E."/>
            <person name="Wheeler D.A."/>
            <person name="Kronmiller B."/>
            <person name="Carlson J.W."/>
            <person name="Halpern A."/>
            <person name="Patel S."/>
            <person name="Adams M."/>
            <person name="Champe M."/>
            <person name="Dugan S.P."/>
            <person name="Frise E."/>
            <person name="Hodgson A."/>
            <person name="George R.A."/>
            <person name="Hoskins R.A."/>
            <person name="Laverty T."/>
            <person name="Muzny D.M."/>
            <person name="Nelson C.R."/>
            <person name="Pacleb J.M."/>
            <person name="Park S."/>
            <person name="Pfeiffer B.D."/>
            <person name="Richards S."/>
            <person name="Sodergren E.J."/>
            <person name="Svirskas R."/>
            <person name="Tabor P.E."/>
            <person name="Wan K."/>
            <person name="Stapleton M."/>
            <person name="Sutton G.G."/>
            <person name="Venter C."/>
            <person name="Weinstock G."/>
            <person name="Scherer S.E."/>
            <person name="Myers E.W."/>
            <person name="Gibbs R.A."/>
            <person name="Rubin G.M."/>
        </authorList>
    </citation>
    <scope>NUCLEOTIDE SEQUENCE [LARGE SCALE GENOMIC DNA]</scope>
    <source>
        <strain evidence="4">Berkeley</strain>
    </source>
</reference>
<dbReference type="IntAct" id="Q8IQI1">
    <property type="interactions" value="14"/>
</dbReference>
<reference evidence="2 4" key="8">
    <citation type="journal article" date="2007" name="Science">
        <title>Sequence finishing and mapping of Drosophila melanogaster heterochromatin.</title>
        <authorList>
            <person name="Hoskins R.A."/>
            <person name="Carlson J.W."/>
            <person name="Kennedy C."/>
            <person name="Acevedo D."/>
            <person name="Evans-Holm M."/>
            <person name="Frise E."/>
            <person name="Wan K.H."/>
            <person name="Park S."/>
            <person name="Mendez-Lago M."/>
            <person name="Rossi F."/>
            <person name="Villasante A."/>
            <person name="Dimitri P."/>
            <person name="Karpen G.H."/>
            <person name="Celniker S.E."/>
        </authorList>
    </citation>
    <scope>NUCLEOTIDE SEQUENCE [LARGE SCALE GENOMIC DNA]</scope>
    <source>
        <strain evidence="4">Berkeley</strain>
    </source>
</reference>
<accession>Q8IQI1</accession>
<reference evidence="2 4" key="11">
    <citation type="journal article" date="2015" name="Genome Res.">
        <title>The Release 6 reference sequence of the Drosophila melanogaster genome.</title>
        <authorList>
            <person name="Hoskins R.A."/>
            <person name="Carlson J.W."/>
            <person name="Wan K.H."/>
            <person name="Park S."/>
            <person name="Mendez I."/>
            <person name="Galle S.E."/>
            <person name="Booth B.W."/>
            <person name="Pfeiffer B.D."/>
            <person name="George R.A."/>
            <person name="Svirskas R."/>
            <person name="Krzywinski M."/>
            <person name="Schein J."/>
            <person name="Accardo M.C."/>
            <person name="Damia E."/>
            <person name="Messina G."/>
            <person name="Mendez-Lago M."/>
            <person name="de Pablos B."/>
            <person name="Demakova O.V."/>
            <person name="Andreyeva E.N."/>
            <person name="Boldyreva L.V."/>
            <person name="Marra M."/>
            <person name="Carvalho A.B."/>
            <person name="Dimitri P."/>
            <person name="Villasante A."/>
            <person name="Zhimulev I.F."/>
            <person name="Rubin G.M."/>
            <person name="Karpen G.H."/>
            <person name="Celniker S.E."/>
        </authorList>
    </citation>
    <scope>NUCLEOTIDE SEQUENCE [LARGE SCALE GENOMIC DNA]</scope>
    <source>
        <strain evidence="4">Berkeley</strain>
    </source>
</reference>
<protein>
    <submittedName>
        <fullName evidence="2">Uncharacterized protein, isoform A</fullName>
    </submittedName>
</protein>
<reference evidence="2 4" key="6">
    <citation type="journal article" date="2005" name="PLoS Comput. Biol.">
        <title>Combined evidence annotation of transposable elements in genome sequences.</title>
        <authorList>
            <person name="Quesneville H."/>
            <person name="Bergman C.M."/>
            <person name="Andrieu O."/>
            <person name="Autard D."/>
            <person name="Nouaud D."/>
            <person name="Ashburner M."/>
            <person name="Anxolabehere D."/>
        </authorList>
    </citation>
    <scope>NUCLEOTIDE SEQUENCE [LARGE SCALE GENOMIC DNA]</scope>
    <source>
        <strain evidence="4">Berkeley</strain>
    </source>
</reference>
<dbReference type="AGR" id="FB:FBgn0036311"/>
<dbReference type="OrthoDB" id="7861871at2759"/>
<feature type="compositionally biased region" description="Polar residues" evidence="1">
    <location>
        <begin position="396"/>
        <end position="408"/>
    </location>
</feature>
<reference evidence="2 4" key="1">
    <citation type="journal article" date="2000" name="Science">
        <title>The genome sequence of Drosophila melanogaster.</title>
        <authorList>
            <person name="Adams M.D."/>
            <person name="Celniker S.E."/>
            <person name="Holt R.A."/>
            <person name="Evans C.A."/>
            <person name="Gocayne J.D."/>
            <person name="Amanatides P.G."/>
            <person name="Scherer S.E."/>
            <person name="Li P.W."/>
            <person name="Hoskins R.A."/>
            <person name="Galle R.F."/>
            <person name="George R.A."/>
            <person name="Lewis S.E."/>
            <person name="Richards S."/>
            <person name="Ashburner M."/>
            <person name="Henderson S.N."/>
            <person name="Sutton G.G."/>
            <person name="Wortman J.R."/>
            <person name="Yandell M.D."/>
            <person name="Zhang Q."/>
            <person name="Chen L.X."/>
            <person name="Brandon R.C."/>
            <person name="Rogers Y.H."/>
            <person name="Blazej R.G."/>
            <person name="Champe M."/>
            <person name="Pfeiffer B.D."/>
            <person name="Wan K.H."/>
            <person name="Doyle C."/>
            <person name="Baxter E.G."/>
            <person name="Helt G."/>
            <person name="Nelson C.R."/>
            <person name="Gabor G.L."/>
            <person name="Abril J.F."/>
            <person name="Agbayani A."/>
            <person name="An H.J."/>
            <person name="Andrews-Pfannkoch C."/>
            <person name="Baldwin D."/>
            <person name="Ballew R.M."/>
            <person name="Basu A."/>
            <person name="Baxendale J."/>
            <person name="Bayraktaroglu L."/>
            <person name="Beasley E.M."/>
            <person name="Beeson K.Y."/>
            <person name="Benos P.V."/>
            <person name="Berman B.P."/>
            <person name="Bhandari D."/>
            <person name="Bolshakov S."/>
            <person name="Borkova D."/>
            <person name="Botchan M.R."/>
            <person name="Bouck J."/>
            <person name="Brokstein P."/>
            <person name="Brottier P."/>
            <person name="Burtis K.C."/>
            <person name="Busam D.A."/>
            <person name="Butler H."/>
            <person name="Cadieu E."/>
            <person name="Center A."/>
            <person name="Chandra I."/>
            <person name="Cherry J.M."/>
            <person name="Cawley S."/>
            <person name="Dahlke C."/>
            <person name="Davenport L.B."/>
            <person name="Davies P."/>
            <person name="de Pablos B."/>
            <person name="Delcher A."/>
            <person name="Deng Z."/>
            <person name="Mays A.D."/>
            <person name="Dew I."/>
            <person name="Dietz S.M."/>
            <person name="Dodson K."/>
            <person name="Doup L.E."/>
            <person name="Downes M."/>
            <person name="Dugan-Rocha S."/>
            <person name="Dunkov B.C."/>
            <person name="Dunn P."/>
            <person name="Durbin K.J."/>
            <person name="Evangelista C.C."/>
            <person name="Ferraz C."/>
            <person name="Ferriera S."/>
            <person name="Fleischmann W."/>
            <person name="Fosler C."/>
            <person name="Gabrielian A.E."/>
            <person name="Garg N.S."/>
            <person name="Gelbart W.M."/>
            <person name="Glasser K."/>
            <person name="Glodek A."/>
            <person name="Gong F."/>
            <person name="Gorrell J.H."/>
            <person name="Gu Z."/>
            <person name="Guan P."/>
            <person name="Harris M."/>
            <person name="Harris N.L."/>
            <person name="Harvey D."/>
            <person name="Heiman T.J."/>
            <person name="Hernandez J.R."/>
            <person name="Houck J."/>
            <person name="Hostin D."/>
            <person name="Houston K.A."/>
            <person name="Howland T.J."/>
            <person name="Wei M.H."/>
            <person name="Ibegwam C."/>
            <person name="Jalali M."/>
            <person name="Kalush F."/>
            <person name="Karpen G.H."/>
            <person name="Ke Z."/>
            <person name="Kennison J.A."/>
            <person name="Ketchum K.A."/>
            <person name="Kimmel B.E."/>
            <person name="Kodira C.D."/>
            <person name="Kraft C."/>
            <person name="Kravitz S."/>
            <person name="Kulp D."/>
            <person name="Lai Z."/>
            <person name="Lasko P."/>
            <person name="Lei Y."/>
            <person name="Levitsky A.A."/>
            <person name="Li J."/>
            <person name="Li Z."/>
            <person name="Liang Y."/>
            <person name="Lin X."/>
            <person name="Liu X."/>
            <person name="Mattei B."/>
            <person name="McIntosh T.C."/>
            <person name="McLeod M.P."/>
            <person name="McPherson D."/>
            <person name="Merkulov G."/>
            <person name="Milshina N.V."/>
            <person name="Mobarry C."/>
            <person name="Morris J."/>
            <person name="Moshrefi A."/>
            <person name="Mount S.M."/>
            <person name="Moy M."/>
            <person name="Murphy B."/>
            <person name="Murphy L."/>
            <person name="Muzny D.M."/>
            <person name="Nelson D.L."/>
            <person name="Nelson D.R."/>
            <person name="Nelson K.A."/>
            <person name="Nixon K."/>
            <person name="Nusskern D.R."/>
            <person name="Pacleb J.M."/>
            <person name="Palazzolo M."/>
            <person name="Pittman G.S."/>
            <person name="Pan S."/>
            <person name="Pollard J."/>
            <person name="Puri V."/>
            <person name="Reese M.G."/>
            <person name="Reinert K."/>
            <person name="Remington K."/>
            <person name="Saunders R.D."/>
            <person name="Scheeler F."/>
            <person name="Shen H."/>
            <person name="Shue B.C."/>
            <person name="Siden-Kiamos I."/>
            <person name="Simpson M."/>
            <person name="Skupski M.P."/>
            <person name="Smith T."/>
            <person name="Spier E."/>
            <person name="Spradling A.C."/>
            <person name="Stapleton M."/>
            <person name="Strong R."/>
            <person name="Sun E."/>
            <person name="Svirskas R."/>
            <person name="Tector C."/>
            <person name="Turner R."/>
            <person name="Venter E."/>
            <person name="Wang A.H."/>
            <person name="Wang X."/>
            <person name="Wang Z.Y."/>
            <person name="Wassarman D.A."/>
            <person name="Weinstock G.M."/>
            <person name="Weissenbach J."/>
            <person name="Williams S.M."/>
            <person name="WoodageT"/>
            <person name="Worley K.C."/>
            <person name="Wu D."/>
            <person name="Yang S."/>
            <person name="Yao Q.A."/>
            <person name="Ye J."/>
            <person name="Yeh R.F."/>
            <person name="Zaveri J.S."/>
            <person name="Zhan M."/>
            <person name="Zhang G."/>
            <person name="Zhao Q."/>
            <person name="Zheng L."/>
            <person name="Zheng X.H."/>
            <person name="Zhong F.N."/>
            <person name="Zhong W."/>
            <person name="Zhou X."/>
            <person name="Zhu S."/>
            <person name="Zhu X."/>
            <person name="Smith H.O."/>
            <person name="Gibbs R.A."/>
            <person name="Myers E.W."/>
            <person name="Rubin G.M."/>
            <person name="Venter J.C."/>
        </authorList>
    </citation>
    <scope>NUCLEOTIDE SEQUENCE [LARGE SCALE GENOMIC DNA]</scope>
    <source>
        <strain evidence="4">Berkeley</strain>
    </source>
</reference>
<feature type="compositionally biased region" description="Basic residues" evidence="1">
    <location>
        <begin position="611"/>
        <end position="630"/>
    </location>
</feature>
<name>Q8IQI1_DROME</name>
<feature type="region of interest" description="Disordered" evidence="1">
    <location>
        <begin position="605"/>
        <end position="656"/>
    </location>
</feature>
<feature type="compositionally biased region" description="Polar residues" evidence="1">
    <location>
        <begin position="276"/>
        <end position="293"/>
    </location>
</feature>
<reference evidence="2 4" key="4">
    <citation type="journal article" date="2002" name="Genome Biol.">
        <title>The transposable elements of the Drosophila melanogaster euchromatin: a genomics perspective.</title>
        <authorList>
            <person name="Kaminker J.S."/>
            <person name="Bergman C.M."/>
            <person name="Kronmiller B."/>
            <person name="Carlson J."/>
            <person name="Svirskas R."/>
            <person name="Patel S."/>
            <person name="Frise E."/>
            <person name="Wheeler D.A."/>
            <person name="Lewis S.E."/>
            <person name="Rubin G.M."/>
            <person name="Ashburner M."/>
            <person name="Celniker S.E."/>
        </authorList>
    </citation>
    <scope>NUCLEOTIDE SEQUENCE [LARGE SCALE GENOMIC DNA]</scope>
    <source>
        <strain evidence="4">Berkeley</strain>
    </source>
</reference>
<dbReference type="STRING" id="7227.FBpp0075655"/>
<dbReference type="UCSC" id="CG17666-RA">
    <property type="organism name" value="d. melanogaster"/>
</dbReference>
<sequence>MCDPCRYLRRCISCHGNGWCCPRPSCCERSCSSNMRNCRVVFSGEFQKFSDMVPPSFLLKTPERPKKRKRSKSCSACGDNCKDPCLNMDACAESCENPCQDGKNGCKNPEDCAQDDLARTGAYGTGFGFQPGQPTIIPCYGTYGPTGNPMIFGIPPPTQYGGFGVPGPIVLPVAPPSSVGQGDPRSIPAAGLPTQYTNKFNPCTGEVYQCGDRQMPPGRPQGTAQVPSYNQFIQGLGMSCAPNSQYIPFDATFQQRPINQMPVTPTSGGSAPAYGRNNQPMNCEPNNQNYSYTVPQSTNQVHVGANRSEVYNQQSQATHSRPVPQLESSKGQLPHGNNRSKSPNQRSPSRGDRSGRAYANNNFPENVHASPGAQRSKSLSHRNESREGRSGKPQASRATTNYHSNSGGDRNVDHRSAPKSMASAGEVRSRDNNRSYDSRNRNKSVGAPTNRQPVLYDQQRVGMGIDPSNQYYPYNECAPLNATFVQDHNPFYAQPGHDVNRTQAASAPNLSKAGPKKDKNSNKVPSSFKPSKEKSTKCCCTRFDPNNQYYPHYVSEESDCPPEENVNSGKKKTQEKNCLELLSRLTESCPPCDLQKWCHLLMPKDKDKSKKQAKPSAKKNKKSNGSKVKNKMSEHSSNEIEGTVASPQETPEDEDAHCPCNCKKPCPTPPTKEMRTCGCSANLPEENEDPPPAPSNPPPAPSNPPPVPCNHAPAPVNTCCMPCSNQCPWSWYYNPCTGCYYYCANCCNGCRNCCNYCCSPCGCCCSNSPAAQLEKIPPKPKQKERQDRSSNSTRNSGGTAVSLGSCAPPSTFAPWKCPRQEVSTMPGYSPTASPHFSSPYSGRWKAGCVDSHRNYQRNNQGPPFNIGRVHHV</sequence>
<feature type="region of interest" description="Disordered" evidence="1">
    <location>
        <begin position="312"/>
        <end position="457"/>
    </location>
</feature>
<dbReference type="Proteomes" id="UP000000803">
    <property type="component" value="Chromosome 3L"/>
</dbReference>
<evidence type="ECO:0000313" key="4">
    <source>
        <dbReference type="Proteomes" id="UP000000803"/>
    </source>
</evidence>
<dbReference type="VEuPathDB" id="VectorBase:FBgn0036311"/>
<dbReference type="InParanoid" id="Q8IQI1"/>
<dbReference type="FlyBase" id="FBgn0036311">
    <property type="gene designation" value="CG17666"/>
</dbReference>
<evidence type="ECO:0000313" key="2">
    <source>
        <dbReference type="EMBL" id="AAN11857.1"/>
    </source>
</evidence>
<keyword evidence="4" id="KW-1185">Reference proteome</keyword>